<dbReference type="InterPro" id="IPR040191">
    <property type="entry name" value="UTP10"/>
</dbReference>
<dbReference type="SMART" id="SM01036">
    <property type="entry name" value="BP28CT"/>
    <property type="match status" value="1"/>
</dbReference>
<feature type="region of interest" description="Disordered" evidence="7">
    <location>
        <begin position="1177"/>
        <end position="1206"/>
    </location>
</feature>
<dbReference type="GO" id="GO:0000462">
    <property type="term" value="P:maturation of SSU-rRNA from tricistronic rRNA transcript (SSU-rRNA, 5.8S rRNA, LSU-rRNA)"/>
    <property type="evidence" value="ECO:0007669"/>
    <property type="project" value="TreeGrafter"/>
</dbReference>
<evidence type="ECO:0000256" key="6">
    <source>
        <dbReference type="ARBA" id="ARBA00023274"/>
    </source>
</evidence>
<evidence type="ECO:0000256" key="3">
    <source>
        <dbReference type="ARBA" id="ARBA00022517"/>
    </source>
</evidence>
<comment type="similarity">
    <text evidence="2">Belongs to the HEATR1/UTP10 family.</text>
</comment>
<keyword evidence="3" id="KW-0690">Ribosome biogenesis</keyword>
<dbReference type="GO" id="GO:0045943">
    <property type="term" value="P:positive regulation of transcription by RNA polymerase I"/>
    <property type="evidence" value="ECO:0007669"/>
    <property type="project" value="TreeGrafter"/>
</dbReference>
<name>A0A3M7KP64_AUXPR</name>
<sequence length="1399" mass="147368">MATALTQQLRQLAVASGQPAGGKRLRGKPSLIWSTQEAADVDVETVYSIGREAFRQLCELDKRYEAFQSTLFSPSSITLDRSQQSVGVGAGIDAAVTRLCTLLSSSFLLPPAFPVLEYLLRRYAVHEHNVDSLMLAALPFHATNQFVRLVQLLRLRGTLFDFLEPMQESGAALPRSTLVLRCITDKVAQRALIRFVLELGQKTGSGSYASRGALPFYAAVVCEYLAGLKQVTEDTANLLLPYLVAGLGPEALPDYRAATLMIIGQLSARAALGTELVTALATDLCKAATASTLPSTLLLLMSLASRQPHLAVLPAGALEALAAVPGLANELALLACHAAPLAALLRALLPPLVRAAPTSPHHERLLDAVLAGVPLGAAAPAAARCVLDGAAGEGPAARRVLQRALRVLDLRYPTALDAALAARVSEAGGGAGPAVAALLLDAFPGTKRAPLEEVEGGEGLSLQLAVDAPAPALRVAALRKLDAMTRAAVHPVGDLRDFLLHAAARRLADDDPVVVEAALGVGVLAERAGEAETELLACLNRSVSKLLEKGVPKSQRGALVRVACQALPLVGRLDASPAVVAAMLGTLWPNKHMLPIVTAAREVFLCLPRATHPLLAGLGEPTEPCEETTEAGRALYWIGEAKTWLKTRGRDDPAACMQALQAFWACVPGRAGAEPCAAEDAAASLATCLLYERLLEPADDDWPAQLARIVLQHCLERGVVLPAERLVIEGALQAAPAECIQQLVGAGGRGWVDGCPRRALPSVGEGPRCWLRSTSSLPGREVPGGSSLMAPHGAGELFACMAGENMVRLEDLFIQKMADAAPWASAFLRSQMTTGAGPEAREAALSRWSDFFVGAVASVEGPASQVLPEGPPALASLLTALGDRQRRVRKAALRALRAVHDELDVWWPLARADLRPLREQGRAFLESQEEDTGLEHQSLAAALLSSVAEEDVPPVLAQVLAEALRGAGPQGAGAPLPRAAVAFVTSQVRRSHGLRGEAAALVMAQALEYVQVVRKGGDPAVQAGLDALLAALQEVVDAPAYLASLAALLSAPATGERVRRKALQLLAAHARRVSAREAALGACLPVLELMQWHPAARSPTSGELARFKPLFLRLHDWATHVPAAEAAANPALPTHRLLAFFGAVNALVENLRAIFVPYYKPLLDDAVRALNRVSGSGSAARAGAPEKKRRKSGAAEREGAADPTPADWQLALRATRALHRAFQYDTAEPRFLDEAKVERVLTPLVDLLQAHPPPEVAAALRDEAWAVEALVAPAEERATSGVGAGAGPPTLSPLERSAAGALAQLALSAGGDAAWKPLQHKVLMRTRAREGATRLAALGALRALVSALGEEYLALLPEALPFLAELLEDGEPAVEAAAQSLFAELEKLSGEDLGQYLKA</sequence>
<organism evidence="9 10">
    <name type="scientific">Auxenochlorella protothecoides</name>
    <name type="common">Green microalga</name>
    <name type="synonym">Chlorella protothecoides</name>
    <dbReference type="NCBI Taxonomy" id="3075"/>
    <lineage>
        <taxon>Eukaryota</taxon>
        <taxon>Viridiplantae</taxon>
        <taxon>Chlorophyta</taxon>
        <taxon>core chlorophytes</taxon>
        <taxon>Trebouxiophyceae</taxon>
        <taxon>Chlorellales</taxon>
        <taxon>Chlorellaceae</taxon>
        <taxon>Auxenochlorella</taxon>
    </lineage>
</organism>
<dbReference type="Pfam" id="PF08146">
    <property type="entry name" value="BP28CT"/>
    <property type="match status" value="1"/>
</dbReference>
<dbReference type="GO" id="GO:0034455">
    <property type="term" value="C:t-UTP complex"/>
    <property type="evidence" value="ECO:0007669"/>
    <property type="project" value="TreeGrafter"/>
</dbReference>
<evidence type="ECO:0000256" key="7">
    <source>
        <dbReference type="SAM" id="MobiDB-lite"/>
    </source>
</evidence>
<keyword evidence="6" id="KW-0687">Ribonucleoprotein</keyword>
<keyword evidence="4" id="KW-0698">rRNA processing</keyword>
<dbReference type="GO" id="GO:0032040">
    <property type="term" value="C:small-subunit processome"/>
    <property type="evidence" value="ECO:0007669"/>
    <property type="project" value="TreeGrafter"/>
</dbReference>
<keyword evidence="5" id="KW-0539">Nucleus</keyword>
<gene>
    <name evidence="9" type="ORF">APUTEX25_005096</name>
</gene>
<evidence type="ECO:0000256" key="5">
    <source>
        <dbReference type="ARBA" id="ARBA00023242"/>
    </source>
</evidence>
<dbReference type="InterPro" id="IPR012954">
    <property type="entry name" value="BP28_C_dom"/>
</dbReference>
<protein>
    <recommendedName>
        <fullName evidence="8">BP28 C-terminal domain-containing protein</fullName>
    </recommendedName>
</protein>
<evidence type="ECO:0000256" key="1">
    <source>
        <dbReference type="ARBA" id="ARBA00004604"/>
    </source>
</evidence>
<evidence type="ECO:0000256" key="2">
    <source>
        <dbReference type="ARBA" id="ARBA00010559"/>
    </source>
</evidence>
<dbReference type="InterPro" id="IPR016024">
    <property type="entry name" value="ARM-type_fold"/>
</dbReference>
<feature type="domain" description="BP28 C-terminal" evidence="8">
    <location>
        <begin position="1063"/>
        <end position="1229"/>
    </location>
</feature>
<dbReference type="PANTHER" id="PTHR13457:SF1">
    <property type="entry name" value="HEAT REPEAT-CONTAINING PROTEIN 1"/>
    <property type="match status" value="1"/>
</dbReference>
<evidence type="ECO:0000313" key="10">
    <source>
        <dbReference type="Proteomes" id="UP000279271"/>
    </source>
</evidence>
<evidence type="ECO:0000256" key="4">
    <source>
        <dbReference type="ARBA" id="ARBA00022552"/>
    </source>
</evidence>
<dbReference type="InterPro" id="IPR022125">
    <property type="entry name" value="U3snoRNP10_N"/>
</dbReference>
<dbReference type="PANTHER" id="PTHR13457">
    <property type="entry name" value="BAP28"/>
    <property type="match status" value="1"/>
</dbReference>
<dbReference type="Pfam" id="PF12397">
    <property type="entry name" value="U3snoRNP10"/>
    <property type="match status" value="1"/>
</dbReference>
<evidence type="ECO:0000259" key="8">
    <source>
        <dbReference type="SMART" id="SM01036"/>
    </source>
</evidence>
<dbReference type="SUPFAM" id="SSF48371">
    <property type="entry name" value="ARM repeat"/>
    <property type="match status" value="1"/>
</dbReference>
<accession>A0A3M7KP64</accession>
<dbReference type="Gene3D" id="1.25.10.10">
    <property type="entry name" value="Leucine-rich Repeat Variant"/>
    <property type="match status" value="1"/>
</dbReference>
<comment type="subcellular location">
    <subcellularLocation>
        <location evidence="1">Nucleus</location>
        <location evidence="1">Nucleolus</location>
    </subcellularLocation>
</comment>
<proteinExistence type="inferred from homology"/>
<dbReference type="InterPro" id="IPR011989">
    <property type="entry name" value="ARM-like"/>
</dbReference>
<dbReference type="GO" id="GO:0030515">
    <property type="term" value="F:snoRNA binding"/>
    <property type="evidence" value="ECO:0007669"/>
    <property type="project" value="TreeGrafter"/>
</dbReference>
<dbReference type="Proteomes" id="UP000279271">
    <property type="component" value="Unassembled WGS sequence"/>
</dbReference>
<evidence type="ECO:0000313" key="9">
    <source>
        <dbReference type="EMBL" id="RMZ52343.1"/>
    </source>
</evidence>
<reference evidence="10" key="1">
    <citation type="journal article" date="2018" name="Algal Res.">
        <title>Characterization of plant carbon substrate utilization by Auxenochlorella protothecoides.</title>
        <authorList>
            <person name="Vogler B.W."/>
            <person name="Starkenburg S.R."/>
            <person name="Sudasinghe N."/>
            <person name="Schambach J.Y."/>
            <person name="Rollin J.A."/>
            <person name="Pattathil S."/>
            <person name="Barry A.N."/>
        </authorList>
    </citation>
    <scope>NUCLEOTIDE SEQUENCE [LARGE SCALE GENOMIC DNA]</scope>
    <source>
        <strain evidence="10">UTEX 25</strain>
    </source>
</reference>
<dbReference type="GO" id="GO:0030686">
    <property type="term" value="C:90S preribosome"/>
    <property type="evidence" value="ECO:0007669"/>
    <property type="project" value="TreeGrafter"/>
</dbReference>
<dbReference type="EMBL" id="QOKY01000209">
    <property type="protein sequence ID" value="RMZ52343.1"/>
    <property type="molecule type" value="Genomic_DNA"/>
</dbReference>
<comment type="caution">
    <text evidence="9">The sequence shown here is derived from an EMBL/GenBank/DDBJ whole genome shotgun (WGS) entry which is preliminary data.</text>
</comment>